<gene>
    <name evidence="1" type="ORF">Fmac_010709</name>
</gene>
<dbReference type="Proteomes" id="UP001603857">
    <property type="component" value="Unassembled WGS sequence"/>
</dbReference>
<proteinExistence type="predicted"/>
<accession>A0ABD1MKE2</accession>
<sequence>MEGLKPLRERTRSWDDEVCVGTWTWKFLDTTNGSSRFPDIRKTNGNSVIELVSTPTKISGVHYVQDIEKNISDSENDDTLRTLVKMGYKQEEALIAIERLAQVFVTQLKCILDEHFILHSSGSMQLKLGVKTYVWTLSSEPSTFEDSLHLAHMNMFRESWDA</sequence>
<evidence type="ECO:0000313" key="1">
    <source>
        <dbReference type="EMBL" id="KAL2336263.1"/>
    </source>
</evidence>
<dbReference type="EMBL" id="JBGMDY010000004">
    <property type="protein sequence ID" value="KAL2336263.1"/>
    <property type="molecule type" value="Genomic_DNA"/>
</dbReference>
<name>A0ABD1MKE2_9FABA</name>
<dbReference type="AlphaFoldDB" id="A0ABD1MKE2"/>
<keyword evidence="2" id="KW-1185">Reference proteome</keyword>
<evidence type="ECO:0008006" key="3">
    <source>
        <dbReference type="Google" id="ProtNLM"/>
    </source>
</evidence>
<evidence type="ECO:0000313" key="2">
    <source>
        <dbReference type="Proteomes" id="UP001603857"/>
    </source>
</evidence>
<reference evidence="1 2" key="1">
    <citation type="submission" date="2024-08" db="EMBL/GenBank/DDBJ databases">
        <title>Insights into the chromosomal genome structure of Flemingia macrophylla.</title>
        <authorList>
            <person name="Ding Y."/>
            <person name="Zhao Y."/>
            <person name="Bi W."/>
            <person name="Wu M."/>
            <person name="Zhao G."/>
            <person name="Gong Y."/>
            <person name="Li W."/>
            <person name="Zhang P."/>
        </authorList>
    </citation>
    <scope>NUCLEOTIDE SEQUENCE [LARGE SCALE GENOMIC DNA]</scope>
    <source>
        <strain evidence="1">DYQJB</strain>
        <tissue evidence="1">Leaf</tissue>
    </source>
</reference>
<protein>
    <recommendedName>
        <fullName evidence="3">UBA domain-containing protein</fullName>
    </recommendedName>
</protein>
<comment type="caution">
    <text evidence="1">The sequence shown here is derived from an EMBL/GenBank/DDBJ whole genome shotgun (WGS) entry which is preliminary data.</text>
</comment>
<organism evidence="1 2">
    <name type="scientific">Flemingia macrophylla</name>
    <dbReference type="NCBI Taxonomy" id="520843"/>
    <lineage>
        <taxon>Eukaryota</taxon>
        <taxon>Viridiplantae</taxon>
        <taxon>Streptophyta</taxon>
        <taxon>Embryophyta</taxon>
        <taxon>Tracheophyta</taxon>
        <taxon>Spermatophyta</taxon>
        <taxon>Magnoliopsida</taxon>
        <taxon>eudicotyledons</taxon>
        <taxon>Gunneridae</taxon>
        <taxon>Pentapetalae</taxon>
        <taxon>rosids</taxon>
        <taxon>fabids</taxon>
        <taxon>Fabales</taxon>
        <taxon>Fabaceae</taxon>
        <taxon>Papilionoideae</taxon>
        <taxon>50 kb inversion clade</taxon>
        <taxon>NPAAA clade</taxon>
        <taxon>indigoferoid/millettioid clade</taxon>
        <taxon>Phaseoleae</taxon>
        <taxon>Flemingia</taxon>
    </lineage>
</organism>